<dbReference type="GO" id="GO:0005524">
    <property type="term" value="F:ATP binding"/>
    <property type="evidence" value="ECO:0007669"/>
    <property type="project" value="UniProtKB-KW"/>
</dbReference>
<dbReference type="EC" id="2.7.13.3" evidence="2"/>
<dbReference type="InterPro" id="IPR003594">
    <property type="entry name" value="HATPase_dom"/>
</dbReference>
<dbReference type="Gene3D" id="3.30.450.20">
    <property type="entry name" value="PAS domain"/>
    <property type="match status" value="1"/>
</dbReference>
<evidence type="ECO:0000313" key="12">
    <source>
        <dbReference type="Proteomes" id="UP000427769"/>
    </source>
</evidence>
<dbReference type="InterPro" id="IPR036890">
    <property type="entry name" value="HATPase_C_sf"/>
</dbReference>
<evidence type="ECO:0000259" key="9">
    <source>
        <dbReference type="PROSITE" id="PS50109"/>
    </source>
</evidence>
<evidence type="ECO:0000256" key="8">
    <source>
        <dbReference type="ARBA" id="ARBA00023012"/>
    </source>
</evidence>
<keyword evidence="5" id="KW-0547">Nucleotide-binding</keyword>
<proteinExistence type="predicted"/>
<keyword evidence="8" id="KW-0902">Two-component regulatory system</keyword>
<dbReference type="SUPFAM" id="SSF55874">
    <property type="entry name" value="ATPase domain of HSP90 chaperone/DNA topoisomerase II/histidine kinase"/>
    <property type="match status" value="1"/>
</dbReference>
<gene>
    <name evidence="11" type="ORF">DSCW_24030</name>
</gene>
<dbReference type="PROSITE" id="PS50112">
    <property type="entry name" value="PAS"/>
    <property type="match status" value="1"/>
</dbReference>
<evidence type="ECO:0000256" key="6">
    <source>
        <dbReference type="ARBA" id="ARBA00022777"/>
    </source>
</evidence>
<evidence type="ECO:0000256" key="5">
    <source>
        <dbReference type="ARBA" id="ARBA00022741"/>
    </source>
</evidence>
<dbReference type="GO" id="GO:0000155">
    <property type="term" value="F:phosphorelay sensor kinase activity"/>
    <property type="evidence" value="ECO:0007669"/>
    <property type="project" value="InterPro"/>
</dbReference>
<dbReference type="GO" id="GO:0046983">
    <property type="term" value="F:protein dimerization activity"/>
    <property type="evidence" value="ECO:0007669"/>
    <property type="project" value="InterPro"/>
</dbReference>
<sequence length="380" mass="42708">MNRFGQMETMRKNATDNPSCGLPIGLPKFKRRFGYGYRARRRGTGRLGHGSDRIYRTIVENTGTAFLLMEQDTTIAMANEEFEKLSGYRRSQVEGRMSWTRLIAEVDVERMLRYHYLRREFPHLAPRNYECRVRIKDGRLRTCFFTVAMIPGSDKSIASITDVTEHRELEQRIRSIRENERRRIGQDLHDDLGAHLVGVEAMAELLQRRLSKEGHPQAKFSAEISALVNQATAKTRALGRGLCPVDLDDLGLSNALENLKKNTERAFGVVFTLDLSGEIGIRKHAVATQLYRIVQEAVNNALVHGKAKAIAIGMSTESGVLTLTIADDGIGIAEDAEQGDGLGLRTMRHRANRIGAEMTVTRREPKGTIVRCTINPEFLS</sequence>
<keyword evidence="7" id="KW-0067">ATP-binding</keyword>
<dbReference type="InterPro" id="IPR050482">
    <property type="entry name" value="Sensor_HK_TwoCompSys"/>
</dbReference>
<dbReference type="SUPFAM" id="SSF55785">
    <property type="entry name" value="PYP-like sensor domain (PAS domain)"/>
    <property type="match status" value="1"/>
</dbReference>
<dbReference type="Pfam" id="PF02518">
    <property type="entry name" value="HATPase_c"/>
    <property type="match status" value="1"/>
</dbReference>
<comment type="catalytic activity">
    <reaction evidence="1">
        <text>ATP + protein L-histidine = ADP + protein N-phospho-L-histidine.</text>
        <dbReference type="EC" id="2.7.13.3"/>
    </reaction>
</comment>
<dbReference type="InterPro" id="IPR005467">
    <property type="entry name" value="His_kinase_dom"/>
</dbReference>
<keyword evidence="12" id="KW-1185">Reference proteome</keyword>
<evidence type="ECO:0000256" key="7">
    <source>
        <dbReference type="ARBA" id="ARBA00022840"/>
    </source>
</evidence>
<evidence type="ECO:0000256" key="4">
    <source>
        <dbReference type="ARBA" id="ARBA00022679"/>
    </source>
</evidence>
<dbReference type="InterPro" id="IPR011712">
    <property type="entry name" value="Sig_transdc_His_kin_sub3_dim/P"/>
</dbReference>
<dbReference type="CDD" id="cd00130">
    <property type="entry name" value="PAS"/>
    <property type="match status" value="1"/>
</dbReference>
<keyword evidence="4" id="KW-0808">Transferase</keyword>
<feature type="domain" description="PAS" evidence="10">
    <location>
        <begin position="51"/>
        <end position="96"/>
    </location>
</feature>
<reference evidence="11 12" key="1">
    <citation type="submission" date="2019-11" db="EMBL/GenBank/DDBJ databases">
        <title>Comparative genomics of hydrocarbon-degrading Desulfosarcina strains.</title>
        <authorList>
            <person name="Watanabe M."/>
            <person name="Kojima H."/>
            <person name="Fukui M."/>
        </authorList>
    </citation>
    <scope>NUCLEOTIDE SEQUENCE [LARGE SCALE GENOMIC DNA]</scope>
    <source>
        <strain evidence="11 12">PP31</strain>
    </source>
</reference>
<dbReference type="CDD" id="cd16917">
    <property type="entry name" value="HATPase_UhpB-NarQ-NarX-like"/>
    <property type="match status" value="1"/>
</dbReference>
<dbReference type="NCBIfam" id="TIGR00229">
    <property type="entry name" value="sensory_box"/>
    <property type="match status" value="1"/>
</dbReference>
<dbReference type="GO" id="GO:0016020">
    <property type="term" value="C:membrane"/>
    <property type="evidence" value="ECO:0007669"/>
    <property type="project" value="InterPro"/>
</dbReference>
<evidence type="ECO:0000256" key="3">
    <source>
        <dbReference type="ARBA" id="ARBA00022553"/>
    </source>
</evidence>
<dbReference type="Proteomes" id="UP000427769">
    <property type="component" value="Chromosome"/>
</dbReference>
<dbReference type="SMART" id="SM00091">
    <property type="entry name" value="PAS"/>
    <property type="match status" value="1"/>
</dbReference>
<dbReference type="EMBL" id="AP021875">
    <property type="protein sequence ID" value="BBO74986.1"/>
    <property type="molecule type" value="Genomic_DNA"/>
</dbReference>
<dbReference type="PANTHER" id="PTHR24421:SF10">
    <property type="entry name" value="NITRATE_NITRITE SENSOR PROTEIN NARQ"/>
    <property type="match status" value="1"/>
</dbReference>
<accession>A0A5K7YZZ8</accession>
<dbReference type="AlphaFoldDB" id="A0A5K7YZZ8"/>
<evidence type="ECO:0000259" key="10">
    <source>
        <dbReference type="PROSITE" id="PS50112"/>
    </source>
</evidence>
<dbReference type="KEGG" id="dwd:DSCW_24030"/>
<dbReference type="PANTHER" id="PTHR24421">
    <property type="entry name" value="NITRATE/NITRITE SENSOR PROTEIN NARX-RELATED"/>
    <property type="match status" value="1"/>
</dbReference>
<dbReference type="PROSITE" id="PS50109">
    <property type="entry name" value="HIS_KIN"/>
    <property type="match status" value="1"/>
</dbReference>
<dbReference type="InterPro" id="IPR035965">
    <property type="entry name" value="PAS-like_dom_sf"/>
</dbReference>
<dbReference type="Gene3D" id="3.30.565.10">
    <property type="entry name" value="Histidine kinase-like ATPase, C-terminal domain"/>
    <property type="match status" value="1"/>
</dbReference>
<dbReference type="Pfam" id="PF07730">
    <property type="entry name" value="HisKA_3"/>
    <property type="match status" value="1"/>
</dbReference>
<keyword evidence="3" id="KW-0597">Phosphoprotein</keyword>
<dbReference type="Gene3D" id="1.20.5.1930">
    <property type="match status" value="1"/>
</dbReference>
<organism evidence="11 12">
    <name type="scientific">Desulfosarcina widdelii</name>
    <dbReference type="NCBI Taxonomy" id="947919"/>
    <lineage>
        <taxon>Bacteria</taxon>
        <taxon>Pseudomonadati</taxon>
        <taxon>Thermodesulfobacteriota</taxon>
        <taxon>Desulfobacteria</taxon>
        <taxon>Desulfobacterales</taxon>
        <taxon>Desulfosarcinaceae</taxon>
        <taxon>Desulfosarcina</taxon>
    </lineage>
</organism>
<keyword evidence="6 11" id="KW-0418">Kinase</keyword>
<dbReference type="OrthoDB" id="9797605at2"/>
<dbReference type="InterPro" id="IPR000014">
    <property type="entry name" value="PAS"/>
</dbReference>
<feature type="domain" description="Histidine kinase" evidence="9">
    <location>
        <begin position="187"/>
        <end position="378"/>
    </location>
</feature>
<evidence type="ECO:0000256" key="2">
    <source>
        <dbReference type="ARBA" id="ARBA00012438"/>
    </source>
</evidence>
<name>A0A5K7YZZ8_9BACT</name>
<protein>
    <recommendedName>
        <fullName evidence="2">histidine kinase</fullName>
        <ecNumber evidence="2">2.7.13.3</ecNumber>
    </recommendedName>
</protein>
<dbReference type="SMART" id="SM00387">
    <property type="entry name" value="HATPase_c"/>
    <property type="match status" value="1"/>
</dbReference>
<evidence type="ECO:0000313" key="11">
    <source>
        <dbReference type="EMBL" id="BBO74986.1"/>
    </source>
</evidence>
<evidence type="ECO:0000256" key="1">
    <source>
        <dbReference type="ARBA" id="ARBA00000085"/>
    </source>
</evidence>